<feature type="non-terminal residue" evidence="2">
    <location>
        <position position="125"/>
    </location>
</feature>
<dbReference type="STRING" id="45235.A0A2K3QIB4"/>
<feature type="compositionally biased region" description="Polar residues" evidence="1">
    <location>
        <begin position="71"/>
        <end position="107"/>
    </location>
</feature>
<dbReference type="AlphaFoldDB" id="A0A2K3QIB4"/>
<name>A0A2K3QIB4_9HYPO</name>
<feature type="region of interest" description="Disordered" evidence="1">
    <location>
        <begin position="1"/>
        <end position="125"/>
    </location>
</feature>
<feature type="compositionally biased region" description="Gly residues" evidence="1">
    <location>
        <begin position="49"/>
        <end position="62"/>
    </location>
</feature>
<evidence type="ECO:0000313" key="3">
    <source>
        <dbReference type="Proteomes" id="UP000236621"/>
    </source>
</evidence>
<evidence type="ECO:0000313" key="2">
    <source>
        <dbReference type="EMBL" id="PNY27281.1"/>
    </source>
</evidence>
<protein>
    <submittedName>
        <fullName evidence="2">Uncharacterized protein</fullName>
    </submittedName>
</protein>
<comment type="caution">
    <text evidence="2">The sequence shown here is derived from an EMBL/GenBank/DDBJ whole genome shotgun (WGS) entry which is preliminary data.</text>
</comment>
<proteinExistence type="predicted"/>
<gene>
    <name evidence="2" type="ORF">TCAP_02791</name>
</gene>
<keyword evidence="3" id="KW-1185">Reference proteome</keyword>
<dbReference type="EMBL" id="NRSZ01000430">
    <property type="protein sequence ID" value="PNY27281.1"/>
    <property type="molecule type" value="Genomic_DNA"/>
</dbReference>
<sequence>MFTHPVSSPPPGTQAATPVSPSRQSRLRGLSYLRNYTHNHLLSRDGGQQSTGGGSASTGRSGGSLTRSVSYSHTATATATVPAGQNPNRLTLVSSTPSSTRAITTASPPEPIPETTDRQPGPPQA</sequence>
<feature type="compositionally biased region" description="Polar residues" evidence="1">
    <location>
        <begin position="14"/>
        <end position="24"/>
    </location>
</feature>
<organism evidence="2 3">
    <name type="scientific">Tolypocladium capitatum</name>
    <dbReference type="NCBI Taxonomy" id="45235"/>
    <lineage>
        <taxon>Eukaryota</taxon>
        <taxon>Fungi</taxon>
        <taxon>Dikarya</taxon>
        <taxon>Ascomycota</taxon>
        <taxon>Pezizomycotina</taxon>
        <taxon>Sordariomycetes</taxon>
        <taxon>Hypocreomycetidae</taxon>
        <taxon>Hypocreales</taxon>
        <taxon>Ophiocordycipitaceae</taxon>
        <taxon>Tolypocladium</taxon>
    </lineage>
</organism>
<dbReference type="Proteomes" id="UP000236621">
    <property type="component" value="Unassembled WGS sequence"/>
</dbReference>
<evidence type="ECO:0000256" key="1">
    <source>
        <dbReference type="SAM" id="MobiDB-lite"/>
    </source>
</evidence>
<reference evidence="2 3" key="1">
    <citation type="submission" date="2017-08" db="EMBL/GenBank/DDBJ databases">
        <title>Harnessing the power of phylogenomics to disentangle the directionality and signatures of interkingdom host jumping in the parasitic fungal genus Tolypocladium.</title>
        <authorList>
            <person name="Quandt C.A."/>
            <person name="Patterson W."/>
            <person name="Spatafora J.W."/>
        </authorList>
    </citation>
    <scope>NUCLEOTIDE SEQUENCE [LARGE SCALE GENOMIC DNA]</scope>
    <source>
        <strain evidence="2 3">CBS 113982</strain>
    </source>
</reference>
<accession>A0A2K3QIB4</accession>